<dbReference type="AlphaFoldDB" id="A0A077M1U9"/>
<accession>A0A077M1U9</accession>
<keyword evidence="3" id="KW-1185">Reference proteome</keyword>
<name>A0A077M1U9_9MICO</name>
<organism evidence="2 3">
    <name type="scientific">Nostocoides japonicum T1-X7</name>
    <dbReference type="NCBI Taxonomy" id="1194083"/>
    <lineage>
        <taxon>Bacteria</taxon>
        <taxon>Bacillati</taxon>
        <taxon>Actinomycetota</taxon>
        <taxon>Actinomycetes</taxon>
        <taxon>Micrococcales</taxon>
        <taxon>Intrasporangiaceae</taxon>
        <taxon>Nostocoides</taxon>
    </lineage>
</organism>
<sequence length="90" mass="9553">MFIWRTRWGREMFEYRRVKNDERDAADLADLLRMGRLPEAWGRPAGHAGAAGAGAAPGQAGRAPVGLHGSDPCRAGQVPHPGGDETACSG</sequence>
<reference evidence="2 3" key="1">
    <citation type="journal article" date="2013" name="ISME J.">
        <title>A metabolic model for members of the genus Tetrasphaera involved in enhanced biological phosphorus removal.</title>
        <authorList>
            <person name="Kristiansen R."/>
            <person name="Nguyen H.T.T."/>
            <person name="Saunders A.M."/>
            <person name="Nielsen J.L."/>
            <person name="Wimmer R."/>
            <person name="Le V.Q."/>
            <person name="McIlroy S.J."/>
            <person name="Petrovski S."/>
            <person name="Seviour R.J."/>
            <person name="Calteau A."/>
            <person name="Nielsen K.L."/>
            <person name="Nielsen P.H."/>
        </authorList>
    </citation>
    <scope>NUCLEOTIDE SEQUENCE [LARGE SCALE GENOMIC DNA]</scope>
    <source>
        <strain evidence="2 3">T1-X7</strain>
    </source>
</reference>
<proteinExistence type="predicted"/>
<gene>
    <name evidence="2" type="ORF">BN12_860002</name>
</gene>
<feature type="region of interest" description="Disordered" evidence="1">
    <location>
        <begin position="40"/>
        <end position="90"/>
    </location>
</feature>
<evidence type="ECO:0000256" key="1">
    <source>
        <dbReference type="SAM" id="MobiDB-lite"/>
    </source>
</evidence>
<comment type="caution">
    <text evidence="2">The sequence shown here is derived from an EMBL/GenBank/DDBJ whole genome shotgun (WGS) entry which is preliminary data.</text>
</comment>
<dbReference type="EMBL" id="CAJB01000421">
    <property type="protein sequence ID" value="CCH80303.1"/>
    <property type="molecule type" value="Genomic_DNA"/>
</dbReference>
<dbReference type="Proteomes" id="UP000035721">
    <property type="component" value="Unassembled WGS sequence"/>
</dbReference>
<protein>
    <submittedName>
        <fullName evidence="2">Uncharacterized protein</fullName>
    </submittedName>
</protein>
<feature type="compositionally biased region" description="Low complexity" evidence="1">
    <location>
        <begin position="40"/>
        <end position="66"/>
    </location>
</feature>
<evidence type="ECO:0000313" key="2">
    <source>
        <dbReference type="EMBL" id="CCH80303.1"/>
    </source>
</evidence>
<evidence type="ECO:0000313" key="3">
    <source>
        <dbReference type="Proteomes" id="UP000035721"/>
    </source>
</evidence>